<evidence type="ECO:0000313" key="1">
    <source>
        <dbReference type="EMBL" id="EMD30248.1"/>
    </source>
</evidence>
<protein>
    <submittedName>
        <fullName evidence="1">Uncharacterized protein</fullName>
    </submittedName>
</protein>
<keyword evidence="2" id="KW-1185">Reference proteome</keyword>
<name>M2Q049_CERS8</name>
<dbReference type="Proteomes" id="UP000016930">
    <property type="component" value="Unassembled WGS sequence"/>
</dbReference>
<dbReference type="AlphaFoldDB" id="M2Q049"/>
<gene>
    <name evidence="1" type="ORF">CERSUDRAFT_101732</name>
</gene>
<dbReference type="EMBL" id="KB446505">
    <property type="protein sequence ID" value="EMD30248.1"/>
    <property type="molecule type" value="Genomic_DNA"/>
</dbReference>
<organism evidence="1 2">
    <name type="scientific">Ceriporiopsis subvermispora (strain B)</name>
    <name type="common">White-rot fungus</name>
    <name type="synonym">Gelatoporia subvermispora</name>
    <dbReference type="NCBI Taxonomy" id="914234"/>
    <lineage>
        <taxon>Eukaryota</taxon>
        <taxon>Fungi</taxon>
        <taxon>Dikarya</taxon>
        <taxon>Basidiomycota</taxon>
        <taxon>Agaricomycotina</taxon>
        <taxon>Agaricomycetes</taxon>
        <taxon>Polyporales</taxon>
        <taxon>Gelatoporiaceae</taxon>
        <taxon>Gelatoporia</taxon>
    </lineage>
</organism>
<dbReference type="HOGENOM" id="CLU_3087060_0_0_1"/>
<sequence length="52" mass="5746">MREPYQGSRILSVPFLTPQQCPRGRLATPGPALHVPVPVLTGLYPPRVRLVL</sequence>
<evidence type="ECO:0000313" key="2">
    <source>
        <dbReference type="Proteomes" id="UP000016930"/>
    </source>
</evidence>
<accession>M2Q049</accession>
<reference evidence="1 2" key="1">
    <citation type="journal article" date="2012" name="Proc. Natl. Acad. Sci. U.S.A.">
        <title>Comparative genomics of Ceriporiopsis subvermispora and Phanerochaete chrysosporium provide insight into selective ligninolysis.</title>
        <authorList>
            <person name="Fernandez-Fueyo E."/>
            <person name="Ruiz-Duenas F.J."/>
            <person name="Ferreira P."/>
            <person name="Floudas D."/>
            <person name="Hibbett D.S."/>
            <person name="Canessa P."/>
            <person name="Larrondo L.F."/>
            <person name="James T.Y."/>
            <person name="Seelenfreund D."/>
            <person name="Lobos S."/>
            <person name="Polanco R."/>
            <person name="Tello M."/>
            <person name="Honda Y."/>
            <person name="Watanabe T."/>
            <person name="Watanabe T."/>
            <person name="Ryu J.S."/>
            <person name="Kubicek C.P."/>
            <person name="Schmoll M."/>
            <person name="Gaskell J."/>
            <person name="Hammel K.E."/>
            <person name="St John F.J."/>
            <person name="Vanden Wymelenberg A."/>
            <person name="Sabat G."/>
            <person name="Splinter BonDurant S."/>
            <person name="Syed K."/>
            <person name="Yadav J.S."/>
            <person name="Doddapaneni H."/>
            <person name="Subramanian V."/>
            <person name="Lavin J.L."/>
            <person name="Oguiza J.A."/>
            <person name="Perez G."/>
            <person name="Pisabarro A.G."/>
            <person name="Ramirez L."/>
            <person name="Santoyo F."/>
            <person name="Master E."/>
            <person name="Coutinho P.M."/>
            <person name="Henrissat B."/>
            <person name="Lombard V."/>
            <person name="Magnuson J.K."/>
            <person name="Kuees U."/>
            <person name="Hori C."/>
            <person name="Igarashi K."/>
            <person name="Samejima M."/>
            <person name="Held B.W."/>
            <person name="Barry K.W."/>
            <person name="LaButti K.M."/>
            <person name="Lapidus A."/>
            <person name="Lindquist E.A."/>
            <person name="Lucas S.M."/>
            <person name="Riley R."/>
            <person name="Salamov A.A."/>
            <person name="Hoffmeister D."/>
            <person name="Schwenk D."/>
            <person name="Hadar Y."/>
            <person name="Yarden O."/>
            <person name="de Vries R.P."/>
            <person name="Wiebenga A."/>
            <person name="Stenlid J."/>
            <person name="Eastwood D."/>
            <person name="Grigoriev I.V."/>
            <person name="Berka R.M."/>
            <person name="Blanchette R.A."/>
            <person name="Kersten P."/>
            <person name="Martinez A.T."/>
            <person name="Vicuna R."/>
            <person name="Cullen D."/>
        </authorList>
    </citation>
    <scope>NUCLEOTIDE SEQUENCE [LARGE SCALE GENOMIC DNA]</scope>
    <source>
        <strain evidence="1 2">B</strain>
    </source>
</reference>
<proteinExistence type="predicted"/>